<dbReference type="Pfam" id="PF00144">
    <property type="entry name" value="Beta-lactamase"/>
    <property type="match status" value="2"/>
</dbReference>
<dbReference type="Gene3D" id="3.40.710.10">
    <property type="entry name" value="DD-peptidase/beta-lactamase superfamily"/>
    <property type="match status" value="2"/>
</dbReference>
<feature type="domain" description="Beta-lactamase-related" evidence="1">
    <location>
        <begin position="506"/>
        <end position="836"/>
    </location>
</feature>
<name>K1QIM0_MAGGI</name>
<reference evidence="2" key="1">
    <citation type="journal article" date="2012" name="Nature">
        <title>The oyster genome reveals stress adaptation and complexity of shell formation.</title>
        <authorList>
            <person name="Zhang G."/>
            <person name="Fang X."/>
            <person name="Guo X."/>
            <person name="Li L."/>
            <person name="Luo R."/>
            <person name="Xu F."/>
            <person name="Yang P."/>
            <person name="Zhang L."/>
            <person name="Wang X."/>
            <person name="Qi H."/>
            <person name="Xiong Z."/>
            <person name="Que H."/>
            <person name="Xie Y."/>
            <person name="Holland P.W."/>
            <person name="Paps J."/>
            <person name="Zhu Y."/>
            <person name="Wu F."/>
            <person name="Chen Y."/>
            <person name="Wang J."/>
            <person name="Peng C."/>
            <person name="Meng J."/>
            <person name="Yang L."/>
            <person name="Liu J."/>
            <person name="Wen B."/>
            <person name="Zhang N."/>
            <person name="Huang Z."/>
            <person name="Zhu Q."/>
            <person name="Feng Y."/>
            <person name="Mount A."/>
            <person name="Hedgecock D."/>
            <person name="Xu Z."/>
            <person name="Liu Y."/>
            <person name="Domazet-Loso T."/>
            <person name="Du Y."/>
            <person name="Sun X."/>
            <person name="Zhang S."/>
            <person name="Liu B."/>
            <person name="Cheng P."/>
            <person name="Jiang X."/>
            <person name="Li J."/>
            <person name="Fan D."/>
            <person name="Wang W."/>
            <person name="Fu W."/>
            <person name="Wang T."/>
            <person name="Wang B."/>
            <person name="Zhang J."/>
            <person name="Peng Z."/>
            <person name="Li Y."/>
            <person name="Li N."/>
            <person name="Wang J."/>
            <person name="Chen M."/>
            <person name="He Y."/>
            <person name="Tan F."/>
            <person name="Song X."/>
            <person name="Zheng Q."/>
            <person name="Huang R."/>
            <person name="Yang H."/>
            <person name="Du X."/>
            <person name="Chen L."/>
            <person name="Yang M."/>
            <person name="Gaffney P.M."/>
            <person name="Wang S."/>
            <person name="Luo L."/>
            <person name="She Z."/>
            <person name="Ming Y."/>
            <person name="Huang W."/>
            <person name="Zhang S."/>
            <person name="Huang B."/>
            <person name="Zhang Y."/>
            <person name="Qu T."/>
            <person name="Ni P."/>
            <person name="Miao G."/>
            <person name="Wang J."/>
            <person name="Wang Q."/>
            <person name="Steinberg C.E."/>
            <person name="Wang H."/>
            <person name="Li N."/>
            <person name="Qian L."/>
            <person name="Zhang G."/>
            <person name="Li Y."/>
            <person name="Yang H."/>
            <person name="Liu X."/>
            <person name="Wang J."/>
            <person name="Yin Y."/>
            <person name="Wang J."/>
        </authorList>
    </citation>
    <scope>NUCLEOTIDE SEQUENCE [LARGE SCALE GENOMIC DNA]</scope>
    <source>
        <strain evidence="2">05x7-T-G4-1.051#20</strain>
    </source>
</reference>
<dbReference type="EMBL" id="JH817954">
    <property type="protein sequence ID" value="EKC28750.1"/>
    <property type="molecule type" value="Genomic_DNA"/>
</dbReference>
<evidence type="ECO:0000313" key="2">
    <source>
        <dbReference type="EMBL" id="EKC28750.1"/>
    </source>
</evidence>
<dbReference type="Gene3D" id="2.40.128.600">
    <property type="match status" value="2"/>
</dbReference>
<dbReference type="InterPro" id="IPR012338">
    <property type="entry name" value="Beta-lactam/transpept-like"/>
</dbReference>
<dbReference type="InterPro" id="IPR050491">
    <property type="entry name" value="AmpC-like"/>
</dbReference>
<evidence type="ECO:0000259" key="1">
    <source>
        <dbReference type="Pfam" id="PF00144"/>
    </source>
</evidence>
<dbReference type="PANTHER" id="PTHR46825:SF15">
    <property type="entry name" value="BETA-LACTAMASE-RELATED DOMAIN-CONTAINING PROTEIN"/>
    <property type="match status" value="1"/>
</dbReference>
<dbReference type="InterPro" id="IPR001466">
    <property type="entry name" value="Beta-lactam-related"/>
</dbReference>
<proteinExistence type="predicted"/>
<dbReference type="HOGENOM" id="CLU_300581_0_0_1"/>
<dbReference type="AlphaFoldDB" id="K1QIM0"/>
<dbReference type="PANTHER" id="PTHR46825">
    <property type="entry name" value="D-ALANYL-D-ALANINE-CARBOXYPEPTIDASE/ENDOPEPTIDASE AMPH"/>
    <property type="match status" value="1"/>
</dbReference>
<sequence length="996" mass="114118">MVAVVVKDGQVVFSEAFGLKNLETNQPMTTSTQFGIGSLTKIFANLLIQKYFGEDSRYSLITTLRLLFGKNNLFENSELRTHFSNTLDLMAHRMGFSSHNYLRLDDSLHRGNVLERIRKFHPRGGFRDSFYYNNVLYGLLTDIGERLGGKSWEELVQQEFYSPTGMTNSSFFTTLDPNSINIATGYKDDNGDLYPTSFELLRKWTELCGAACITTSADDMGQFMKLLLNDGVTESGKRLVGHEEMKDMFRSWNIPRSAKLDKYFSVIKGVPFSREYTGYALGLKTGFYRDRRILEETGDIFGYSSILTLFPDENLGIFVAMSGEDYDELFRITASSYMADVVNGQEPWLNASSLCTFPEPFMKPKTKKGKRAIKEVSLGRPANDFAGIYRNDLYGDIAIAENNGSLQLQYGYVVFDLIRRDSKSYRFYMISTGIAAHAFKRRSLEFKASDPEKPNSIDIASLPHFEDSDFIRQPHLTVAKVVEDKTTREGILDSTLRTTFKSCRWNQNPGMAVTVVKDGKQVFSKAYGHKDIESREPVTNTTMFGIGSLTKVFANLLVQKFMSNFSRYDMNTTLRHLFGNKEMFKHSFLLSQFVNTLDLMSHRTGLPAYNYLRLDDKLRRDNIIERIQLLKEGGGFREQFKVNNLMYGIITFMAERIGGSSWEKLIKKELLDPIGMNNTSFFTLLEPEAENIATGYIQDEGMLRPVSFEFLRRWTELCGAACITASADDMAKFMNFLLNGGKTESGLRLMYEEKIKELFLPWIHLQKSDIQEYFEKSRGVPFSRKYSGYGLGFNIGTYRDHRILEETGNIFGYRSLMTLFPDKNLGIFISTTGEDDDELFRISVSSYIADLYNEEEPWLNSTLLCSFPRPFMAHSPKRRSRYLPSDVPLGRPIGDYTGTYHDEVFRDITVTTENNQLKLTYGYVTFELRKRAGKSEKFYMIAEGSAQYALKPRTVEFRETDANRTGYINVLFIKSFEDSEFFKVPEIDTTSIGIWR</sequence>
<dbReference type="SUPFAM" id="SSF56601">
    <property type="entry name" value="beta-lactamase/transpeptidase-like"/>
    <property type="match status" value="2"/>
</dbReference>
<organism evidence="2">
    <name type="scientific">Magallana gigas</name>
    <name type="common">Pacific oyster</name>
    <name type="synonym">Crassostrea gigas</name>
    <dbReference type="NCBI Taxonomy" id="29159"/>
    <lineage>
        <taxon>Eukaryota</taxon>
        <taxon>Metazoa</taxon>
        <taxon>Spiralia</taxon>
        <taxon>Lophotrochozoa</taxon>
        <taxon>Mollusca</taxon>
        <taxon>Bivalvia</taxon>
        <taxon>Autobranchia</taxon>
        <taxon>Pteriomorphia</taxon>
        <taxon>Ostreida</taxon>
        <taxon>Ostreoidea</taxon>
        <taxon>Ostreidae</taxon>
        <taxon>Magallana</taxon>
    </lineage>
</organism>
<dbReference type="InParanoid" id="K1QIM0"/>
<accession>K1QIM0</accession>
<protein>
    <submittedName>
        <fullName evidence="2">Protein flp</fullName>
    </submittedName>
</protein>
<gene>
    <name evidence="2" type="ORF">CGI_10005423</name>
</gene>
<feature type="domain" description="Beta-lactamase-related" evidence="1">
    <location>
        <begin position="1"/>
        <end position="326"/>
    </location>
</feature>